<dbReference type="Pfam" id="PF14231">
    <property type="entry name" value="GXWXG"/>
    <property type="match status" value="1"/>
</dbReference>
<accession>A0A9W4JRX6</accession>
<feature type="signal peptide" evidence="1">
    <location>
        <begin position="1"/>
        <end position="16"/>
    </location>
</feature>
<organism evidence="4 5">
    <name type="scientific">Penicillium salamii</name>
    <dbReference type="NCBI Taxonomy" id="1612424"/>
    <lineage>
        <taxon>Eukaryota</taxon>
        <taxon>Fungi</taxon>
        <taxon>Dikarya</taxon>
        <taxon>Ascomycota</taxon>
        <taxon>Pezizomycotina</taxon>
        <taxon>Eurotiomycetes</taxon>
        <taxon>Eurotiomycetidae</taxon>
        <taxon>Eurotiales</taxon>
        <taxon>Aspergillaceae</taxon>
        <taxon>Penicillium</taxon>
    </lineage>
</organism>
<evidence type="ECO:0000313" key="5">
    <source>
        <dbReference type="Proteomes" id="UP001152592"/>
    </source>
</evidence>
<evidence type="ECO:0000313" key="4">
    <source>
        <dbReference type="EMBL" id="CAG8410675.1"/>
    </source>
</evidence>
<dbReference type="Proteomes" id="UP001152592">
    <property type="component" value="Unassembled WGS sequence"/>
</dbReference>
<evidence type="ECO:0000259" key="2">
    <source>
        <dbReference type="Pfam" id="PF14231"/>
    </source>
</evidence>
<reference evidence="4" key="1">
    <citation type="submission" date="2021-07" db="EMBL/GenBank/DDBJ databases">
        <authorList>
            <person name="Branca A.L. A."/>
        </authorList>
    </citation>
    <scope>NUCLEOTIDE SEQUENCE</scope>
</reference>
<protein>
    <recommendedName>
        <fullName evidence="6">GXWXG domain-containing protein</fullName>
    </recommendedName>
</protein>
<evidence type="ECO:0000256" key="1">
    <source>
        <dbReference type="SAM" id="SignalP"/>
    </source>
</evidence>
<dbReference type="EMBL" id="CAJVPD010000266">
    <property type="protein sequence ID" value="CAG8410675.1"/>
    <property type="molecule type" value="Genomic_DNA"/>
</dbReference>
<dbReference type="OrthoDB" id="76567at2759"/>
<gene>
    <name evidence="4" type="ORF">PSALAMII_LOCUS8659</name>
</gene>
<dbReference type="InterPro" id="IPR025951">
    <property type="entry name" value="GXWXG_dom"/>
</dbReference>
<dbReference type="AlphaFoldDB" id="A0A9W4JRX6"/>
<comment type="caution">
    <text evidence="4">The sequence shown here is derived from an EMBL/GenBank/DDBJ whole genome shotgun (WGS) entry which is preliminary data.</text>
</comment>
<proteinExistence type="predicted"/>
<dbReference type="Pfam" id="PF14232">
    <property type="entry name" value="DUF4334"/>
    <property type="match status" value="1"/>
</dbReference>
<feature type="domain" description="DUF4334" evidence="3">
    <location>
        <begin position="142"/>
        <end position="197"/>
    </location>
</feature>
<keyword evidence="1" id="KW-0732">Signal</keyword>
<feature type="chain" id="PRO_5040978042" description="GXWXG domain-containing protein" evidence="1">
    <location>
        <begin position="17"/>
        <end position="197"/>
    </location>
</feature>
<evidence type="ECO:0000259" key="3">
    <source>
        <dbReference type="Pfam" id="PF14232"/>
    </source>
</evidence>
<feature type="domain" description="GXWXG" evidence="2">
    <location>
        <begin position="75"/>
        <end position="129"/>
    </location>
</feature>
<evidence type="ECO:0008006" key="6">
    <source>
        <dbReference type="Google" id="ProtNLM"/>
    </source>
</evidence>
<dbReference type="InterPro" id="IPR025568">
    <property type="entry name" value="DUF4334"/>
</dbReference>
<sequence length="197" mass="22214">MVVQLENLLWLCGVSGFVPLAKYSVNSIHIALQCRRKYLNLCGQYHDSHGCSVQEKYIAAIEAGRKVNPEIIDDLFKQLPPVKPDHMIGTWDGGFFDTGHPVATQLEDIKWIGKSFKSLEDVDPVIVDRDGERASWGQWGFASVREMVYGGTVSAAMIYDDRPFFDHFRLVNDNLLAGVMEGKGLGHTGPFYFYLKR</sequence>
<name>A0A9W4JRX6_9EURO</name>
<dbReference type="Gene3D" id="2.40.128.580">
    <property type="entry name" value="GXWXG domain"/>
    <property type="match status" value="1"/>
</dbReference>